<sequence>MALPMKHQAVIWMVAAIVFLAVLWILGDVILPFVLGGAIAYIFDPLADRLERLGLKRGLAVFVITLVGIVVFAVAMLLVVPTLVRQAIDLFEAAPEMVSNLQAALTERFPDLMDDTSVVRQSLSSIGETIQSRGGELMQGLMTSLSGVVNVIVLLVIVPVVSVYLLLDWDRMVASIDGLLPRDGAPTIRQLARDIDHTMAGFIRGQGLVCLILGTFYAVSLMLVGLKFGLVAGAIAGFLTFIPFVGAFVGGALSIGLALFQFWGDWWMIVLVYAIFQFGQFVEGNILTPKLVGTSVGLHPVWLLFALSAFGALFGFVGLLVAVPVAAALGVIARFLVDEYKEGPLYRGVSGETRAPAHHLERSYANDREAPPDDGPPVKTE</sequence>
<evidence type="ECO:0000256" key="1">
    <source>
        <dbReference type="ARBA" id="ARBA00004651"/>
    </source>
</evidence>
<protein>
    <submittedName>
        <fullName evidence="10">AI-2E family transporter</fullName>
    </submittedName>
</protein>
<evidence type="ECO:0000256" key="2">
    <source>
        <dbReference type="ARBA" id="ARBA00009773"/>
    </source>
</evidence>
<dbReference type="RefSeq" id="WP_311690343.1">
    <property type="nucleotide sequence ID" value="NZ_JAVRHL010000002.1"/>
</dbReference>
<evidence type="ECO:0000256" key="7">
    <source>
        <dbReference type="ARBA" id="ARBA00023136"/>
    </source>
</evidence>
<accession>A0ABU3DHF7</accession>
<dbReference type="Pfam" id="PF01594">
    <property type="entry name" value="AI-2E_transport"/>
    <property type="match status" value="1"/>
</dbReference>
<evidence type="ECO:0000256" key="6">
    <source>
        <dbReference type="ARBA" id="ARBA00022989"/>
    </source>
</evidence>
<comment type="subcellular location">
    <subcellularLocation>
        <location evidence="1">Cell membrane</location>
        <topology evidence="1">Multi-pass membrane protein</topology>
    </subcellularLocation>
</comment>
<feature type="transmembrane region" description="Helical" evidence="9">
    <location>
        <begin position="147"/>
        <end position="167"/>
    </location>
</feature>
<keyword evidence="3" id="KW-0813">Transport</keyword>
<organism evidence="10 11">
    <name type="scientific">Tropicimonas omnivorans</name>
    <dbReference type="NCBI Taxonomy" id="3075590"/>
    <lineage>
        <taxon>Bacteria</taxon>
        <taxon>Pseudomonadati</taxon>
        <taxon>Pseudomonadota</taxon>
        <taxon>Alphaproteobacteria</taxon>
        <taxon>Rhodobacterales</taxon>
        <taxon>Roseobacteraceae</taxon>
        <taxon>Tropicimonas</taxon>
    </lineage>
</organism>
<feature type="compositionally biased region" description="Basic and acidic residues" evidence="8">
    <location>
        <begin position="360"/>
        <end position="371"/>
    </location>
</feature>
<dbReference type="PANTHER" id="PTHR21716">
    <property type="entry name" value="TRANSMEMBRANE PROTEIN"/>
    <property type="match status" value="1"/>
</dbReference>
<gene>
    <name evidence="10" type="ORF">RM543_07890</name>
</gene>
<evidence type="ECO:0000256" key="5">
    <source>
        <dbReference type="ARBA" id="ARBA00022692"/>
    </source>
</evidence>
<feature type="transmembrane region" description="Helical" evidence="9">
    <location>
        <begin position="59"/>
        <end position="80"/>
    </location>
</feature>
<evidence type="ECO:0000256" key="8">
    <source>
        <dbReference type="SAM" id="MobiDB-lite"/>
    </source>
</evidence>
<evidence type="ECO:0000313" key="10">
    <source>
        <dbReference type="EMBL" id="MDT0682602.1"/>
    </source>
</evidence>
<comment type="caution">
    <text evidence="10">The sequence shown here is derived from an EMBL/GenBank/DDBJ whole genome shotgun (WGS) entry which is preliminary data.</text>
</comment>
<evidence type="ECO:0000256" key="9">
    <source>
        <dbReference type="SAM" id="Phobius"/>
    </source>
</evidence>
<keyword evidence="7 9" id="KW-0472">Membrane</keyword>
<evidence type="ECO:0000256" key="3">
    <source>
        <dbReference type="ARBA" id="ARBA00022448"/>
    </source>
</evidence>
<dbReference type="EMBL" id="JAVRHL010000002">
    <property type="protein sequence ID" value="MDT0682602.1"/>
    <property type="molecule type" value="Genomic_DNA"/>
</dbReference>
<dbReference type="Proteomes" id="UP001265259">
    <property type="component" value="Unassembled WGS sequence"/>
</dbReference>
<feature type="transmembrane region" description="Helical" evidence="9">
    <location>
        <begin position="234"/>
        <end position="259"/>
    </location>
</feature>
<evidence type="ECO:0000313" key="11">
    <source>
        <dbReference type="Proteomes" id="UP001265259"/>
    </source>
</evidence>
<dbReference type="PANTHER" id="PTHR21716:SF53">
    <property type="entry name" value="PERMEASE PERM-RELATED"/>
    <property type="match status" value="1"/>
</dbReference>
<reference evidence="10 11" key="1">
    <citation type="submission" date="2023-09" db="EMBL/GenBank/DDBJ databases">
        <authorList>
            <person name="Rey-Velasco X."/>
        </authorList>
    </citation>
    <scope>NUCLEOTIDE SEQUENCE [LARGE SCALE GENOMIC DNA]</scope>
    <source>
        <strain evidence="10 11">F158</strain>
    </source>
</reference>
<name>A0ABU3DHF7_9RHOB</name>
<feature type="region of interest" description="Disordered" evidence="8">
    <location>
        <begin position="360"/>
        <end position="381"/>
    </location>
</feature>
<keyword evidence="11" id="KW-1185">Reference proteome</keyword>
<evidence type="ECO:0000256" key="4">
    <source>
        <dbReference type="ARBA" id="ARBA00022475"/>
    </source>
</evidence>
<comment type="similarity">
    <text evidence="2">Belongs to the autoinducer-2 exporter (AI-2E) (TC 2.A.86) family.</text>
</comment>
<dbReference type="InterPro" id="IPR002549">
    <property type="entry name" value="AI-2E-like"/>
</dbReference>
<feature type="transmembrane region" description="Helical" evidence="9">
    <location>
        <begin position="266"/>
        <end position="282"/>
    </location>
</feature>
<feature type="transmembrane region" description="Helical" evidence="9">
    <location>
        <begin position="208"/>
        <end position="228"/>
    </location>
</feature>
<proteinExistence type="inferred from homology"/>
<keyword evidence="5 9" id="KW-0812">Transmembrane</keyword>
<keyword evidence="4" id="KW-1003">Cell membrane</keyword>
<feature type="transmembrane region" description="Helical" evidence="9">
    <location>
        <begin position="302"/>
        <end position="332"/>
    </location>
</feature>
<keyword evidence="6 9" id="KW-1133">Transmembrane helix</keyword>